<evidence type="ECO:0000313" key="4">
    <source>
        <dbReference type="EMBL" id="QNF31583.1"/>
    </source>
</evidence>
<dbReference type="InterPro" id="IPR042208">
    <property type="entry name" value="D-ser_dehydrat-like_sf"/>
</dbReference>
<comment type="similarity">
    <text evidence="1">Belongs to the DSD1 family.</text>
</comment>
<protein>
    <submittedName>
        <fullName evidence="4">D-TA family PLP-dependent enzyme</fullName>
    </submittedName>
</protein>
<dbReference type="EMBL" id="CP055156">
    <property type="protein sequence ID" value="QNF31583.1"/>
    <property type="molecule type" value="Genomic_DNA"/>
</dbReference>
<evidence type="ECO:0000256" key="2">
    <source>
        <dbReference type="ARBA" id="ARBA00023239"/>
    </source>
</evidence>
<proteinExistence type="inferred from homology"/>
<organism evidence="4 5">
    <name type="scientific">Adhaeribacter swui</name>
    <dbReference type="NCBI Taxonomy" id="2086471"/>
    <lineage>
        <taxon>Bacteria</taxon>
        <taxon>Pseudomonadati</taxon>
        <taxon>Bacteroidota</taxon>
        <taxon>Cytophagia</taxon>
        <taxon>Cytophagales</taxon>
        <taxon>Hymenobacteraceae</taxon>
        <taxon>Adhaeribacter</taxon>
    </lineage>
</organism>
<dbReference type="InterPro" id="IPR001608">
    <property type="entry name" value="Ala_racemase_N"/>
</dbReference>
<evidence type="ECO:0000313" key="5">
    <source>
        <dbReference type="Proteomes" id="UP000515237"/>
    </source>
</evidence>
<evidence type="ECO:0000259" key="3">
    <source>
        <dbReference type="SMART" id="SM01119"/>
    </source>
</evidence>
<keyword evidence="2" id="KW-0456">Lyase</keyword>
<dbReference type="AlphaFoldDB" id="A0A7G7G349"/>
<dbReference type="SMART" id="SM01119">
    <property type="entry name" value="D-ser_dehydrat"/>
    <property type="match status" value="1"/>
</dbReference>
<dbReference type="PANTHER" id="PTHR28004:SF2">
    <property type="entry name" value="D-SERINE DEHYDRATASE"/>
    <property type="match status" value="1"/>
</dbReference>
<dbReference type="Gene3D" id="3.20.20.10">
    <property type="entry name" value="Alanine racemase"/>
    <property type="match status" value="1"/>
</dbReference>
<keyword evidence="5" id="KW-1185">Reference proteome</keyword>
<dbReference type="KEGG" id="aswu:HUW51_02150"/>
<dbReference type="Pfam" id="PF14031">
    <property type="entry name" value="D-ser_dehydrat"/>
    <property type="match status" value="1"/>
</dbReference>
<dbReference type="InterPro" id="IPR051466">
    <property type="entry name" value="D-amino_acid_metab_enzyme"/>
</dbReference>
<dbReference type="SUPFAM" id="SSF51419">
    <property type="entry name" value="PLP-binding barrel"/>
    <property type="match status" value="1"/>
</dbReference>
<evidence type="ECO:0000256" key="1">
    <source>
        <dbReference type="ARBA" id="ARBA00005323"/>
    </source>
</evidence>
<gene>
    <name evidence="4" type="ORF">HUW51_02150</name>
</gene>
<dbReference type="Pfam" id="PF01168">
    <property type="entry name" value="Ala_racemase_N"/>
    <property type="match status" value="1"/>
</dbReference>
<dbReference type="Proteomes" id="UP000515237">
    <property type="component" value="Chromosome"/>
</dbReference>
<dbReference type="CDD" id="cd06821">
    <property type="entry name" value="PLPDE_III_D-TA"/>
    <property type="match status" value="1"/>
</dbReference>
<dbReference type="GO" id="GO:0008721">
    <property type="term" value="F:D-serine ammonia-lyase activity"/>
    <property type="evidence" value="ECO:0007669"/>
    <property type="project" value="TreeGrafter"/>
</dbReference>
<sequence length="376" mass="41389">MSILPETDSQPWYPVTNMDTVDTPALLVYAERVKQNIQLLKSMVPAVACLRPHVKTHKMLEVSQLLLDAGITKFKCATIAEAEMLAQVGAPDVLLAYQPVGPKIYRLLLLVQKYPNTKFSCLVDNETIAQSIAITFDRENLTLPVYLDLNVGMNRTGIVPGPEAFALYQACSQMAGIEPVGLHAYDGHLRQPDITDRKVACDKAFEPVLQLADQIETAGYPTPVIVAGGTPTFPIHAQRPGVECSPGTFVFWDYGYSTTLTEQPFVYAALVATRVISRIDDQTLCLDLGHKAIAAENPLPRVIFLNAPEVKPISQSEEHMVVQVPAGNNYQVGDVFYGIPVHICPTCALHDKAYVVENNQVKTTWAVVSRNRFITV</sequence>
<feature type="domain" description="D-serine dehydratase-like" evidence="3">
    <location>
        <begin position="268"/>
        <end position="357"/>
    </location>
</feature>
<accession>A0A7G7G349</accession>
<dbReference type="RefSeq" id="WP_185272358.1">
    <property type="nucleotide sequence ID" value="NZ_CP055156.1"/>
</dbReference>
<dbReference type="InterPro" id="IPR026956">
    <property type="entry name" value="D-ser_dehydrat-like_dom"/>
</dbReference>
<name>A0A7G7G349_9BACT</name>
<reference evidence="4 5" key="1">
    <citation type="journal article" date="2018" name="Int. J. Syst. Evol. Microbiol.">
        <title>Adhaeribacter swui sp. nov., isolated from wet mud.</title>
        <authorList>
            <person name="Kim D.U."/>
            <person name="Kim K.W."/>
            <person name="Kang M.S."/>
            <person name="Kim J.Y."/>
            <person name="Jang J.H."/>
            <person name="Kim M.K."/>
        </authorList>
    </citation>
    <scope>NUCLEOTIDE SEQUENCE [LARGE SCALE GENOMIC DNA]</scope>
    <source>
        <strain evidence="4 5">KCTC 52873</strain>
    </source>
</reference>
<dbReference type="GO" id="GO:0036088">
    <property type="term" value="P:D-serine catabolic process"/>
    <property type="evidence" value="ECO:0007669"/>
    <property type="project" value="TreeGrafter"/>
</dbReference>
<dbReference type="Gene3D" id="2.40.37.20">
    <property type="entry name" value="D-serine dehydratase-like domain"/>
    <property type="match status" value="1"/>
</dbReference>
<dbReference type="InterPro" id="IPR029066">
    <property type="entry name" value="PLP-binding_barrel"/>
</dbReference>
<dbReference type="PANTHER" id="PTHR28004">
    <property type="entry name" value="ZGC:162816-RELATED"/>
    <property type="match status" value="1"/>
</dbReference>